<dbReference type="SMART" id="SM00448">
    <property type="entry name" value="REC"/>
    <property type="match status" value="1"/>
</dbReference>
<dbReference type="eggNOG" id="COG2197">
    <property type="taxonomic scope" value="Bacteria"/>
</dbReference>
<keyword evidence="1" id="KW-0238">DNA-binding</keyword>
<accession>K9XMF4</accession>
<dbReference type="PANTHER" id="PTHR43214">
    <property type="entry name" value="TWO-COMPONENT RESPONSE REGULATOR"/>
    <property type="match status" value="1"/>
</dbReference>
<keyword evidence="2" id="KW-0597">Phosphoprotein</keyword>
<protein>
    <submittedName>
        <fullName evidence="5">Response regulator receiver protein</fullName>
    </submittedName>
</protein>
<dbReference type="GO" id="GO:0000160">
    <property type="term" value="P:phosphorelay signal transduction system"/>
    <property type="evidence" value="ECO:0007669"/>
    <property type="project" value="InterPro"/>
</dbReference>
<keyword evidence="3" id="KW-1133">Transmembrane helix</keyword>
<dbReference type="EMBL" id="CP003653">
    <property type="protein sequence ID" value="AFZ33668.1"/>
    <property type="molecule type" value="Genomic_DNA"/>
</dbReference>
<reference evidence="6" key="1">
    <citation type="journal article" date="2013" name="Proc. Natl. Acad. Sci. U.S.A.">
        <title>Improving the coverage of the cyanobacterial phylum using diversity-driven genome sequencing.</title>
        <authorList>
            <person name="Shih P.M."/>
            <person name="Wu D."/>
            <person name="Latifi A."/>
            <person name="Axen S.D."/>
            <person name="Fewer D.P."/>
            <person name="Talla E."/>
            <person name="Calteau A."/>
            <person name="Cai F."/>
            <person name="Tandeau de Marsac N."/>
            <person name="Rippka R."/>
            <person name="Herdman M."/>
            <person name="Sivonen K."/>
            <person name="Coursin T."/>
            <person name="Laurent T."/>
            <person name="Goodwin L."/>
            <person name="Nolan M."/>
            <person name="Davenport K.W."/>
            <person name="Han C.S."/>
            <person name="Rubin E.M."/>
            <person name="Eisen J.A."/>
            <person name="Woyke T."/>
            <person name="Gugger M."/>
            <person name="Kerfeld C.A."/>
        </authorList>
    </citation>
    <scope>NUCLEOTIDE SEQUENCE [LARGE SCALE GENOMIC DNA]</scope>
    <source>
        <strain evidence="6">ATCC 29371 / PCC 7437</strain>
    </source>
</reference>
<dbReference type="InterPro" id="IPR011006">
    <property type="entry name" value="CheY-like_superfamily"/>
</dbReference>
<keyword evidence="3" id="KW-0812">Transmembrane</keyword>
<evidence type="ECO:0000256" key="3">
    <source>
        <dbReference type="SAM" id="Phobius"/>
    </source>
</evidence>
<dbReference type="HOGENOM" id="CLU_000445_90_1_3"/>
<feature type="transmembrane region" description="Helical" evidence="3">
    <location>
        <begin position="262"/>
        <end position="280"/>
    </location>
</feature>
<dbReference type="PANTHER" id="PTHR43214:SF43">
    <property type="entry name" value="TWO-COMPONENT RESPONSE REGULATOR"/>
    <property type="match status" value="1"/>
</dbReference>
<keyword evidence="6" id="KW-1185">Reference proteome</keyword>
<dbReference type="PROSITE" id="PS50110">
    <property type="entry name" value="RESPONSE_REGULATORY"/>
    <property type="match status" value="1"/>
</dbReference>
<dbReference type="OrthoDB" id="581777at2"/>
<dbReference type="InterPro" id="IPR001789">
    <property type="entry name" value="Sig_transdc_resp-reg_receiver"/>
</dbReference>
<dbReference type="CDD" id="cd17535">
    <property type="entry name" value="REC_NarL-like"/>
    <property type="match status" value="1"/>
</dbReference>
<dbReference type="RefSeq" id="WP_015191341.1">
    <property type="nucleotide sequence ID" value="NC_019748.1"/>
</dbReference>
<dbReference type="Pfam" id="PF00072">
    <property type="entry name" value="Response_reg"/>
    <property type="match status" value="1"/>
</dbReference>
<feature type="modified residue" description="4-aspartylphosphate" evidence="2">
    <location>
        <position position="54"/>
    </location>
</feature>
<feature type="domain" description="Response regulatory" evidence="4">
    <location>
        <begin position="3"/>
        <end position="119"/>
    </location>
</feature>
<dbReference type="InterPro" id="IPR039420">
    <property type="entry name" value="WalR-like"/>
</dbReference>
<dbReference type="Proteomes" id="UP000010473">
    <property type="component" value="Chromosome"/>
</dbReference>
<dbReference type="STRING" id="111780.Sta7437_0043"/>
<evidence type="ECO:0000256" key="1">
    <source>
        <dbReference type="ARBA" id="ARBA00023125"/>
    </source>
</evidence>
<dbReference type="GO" id="GO:0003677">
    <property type="term" value="F:DNA binding"/>
    <property type="evidence" value="ECO:0007669"/>
    <property type="project" value="UniProtKB-KW"/>
</dbReference>
<proteinExistence type="predicted"/>
<name>K9XMF4_STAC7</name>
<evidence type="ECO:0000259" key="4">
    <source>
        <dbReference type="PROSITE" id="PS50110"/>
    </source>
</evidence>
<dbReference type="AlphaFoldDB" id="K9XMF4"/>
<dbReference type="KEGG" id="scs:Sta7437_0043"/>
<evidence type="ECO:0000313" key="5">
    <source>
        <dbReference type="EMBL" id="AFZ33668.1"/>
    </source>
</evidence>
<sequence length="285" mass="33232">MIRILIVDDQKFYRETVRNILEAESDFEVIGEADNGFKGIEYVEKLKPDLALVDLEMPEMDGFTLTRLIVKRFPTTKVVILSSNDDENSINCAVQTGASGYLLKSNSWQEIAEAVRYVQRGYFQLSPGLFEKLIFHLINNKESTSNQLIDLEKKFNNYFKNLEQEILFKNELNRNQLLGDIEEQINQIKIEFEAGLKTFQRKVTQQVQTGLDVFIKQYQPNQSELKIFENEIQQYNKQQVLINHQLLSTKQSVTKIEQQIKLIIYSLIFLFINFIVLALFSNLNN</sequence>
<dbReference type="Gene3D" id="3.40.50.2300">
    <property type="match status" value="1"/>
</dbReference>
<evidence type="ECO:0000313" key="6">
    <source>
        <dbReference type="Proteomes" id="UP000010473"/>
    </source>
</evidence>
<gene>
    <name evidence="5" type="ordered locus">Sta7437_0043</name>
</gene>
<dbReference type="SUPFAM" id="SSF52172">
    <property type="entry name" value="CheY-like"/>
    <property type="match status" value="1"/>
</dbReference>
<organism evidence="5 6">
    <name type="scientific">Stanieria cyanosphaera (strain ATCC 29371 / PCC 7437)</name>
    <dbReference type="NCBI Taxonomy" id="111780"/>
    <lineage>
        <taxon>Bacteria</taxon>
        <taxon>Bacillati</taxon>
        <taxon>Cyanobacteriota</taxon>
        <taxon>Cyanophyceae</taxon>
        <taxon>Pleurocapsales</taxon>
        <taxon>Dermocarpellaceae</taxon>
        <taxon>Stanieria</taxon>
    </lineage>
</organism>
<dbReference type="InterPro" id="IPR058245">
    <property type="entry name" value="NreC/VraR/RcsB-like_REC"/>
</dbReference>
<keyword evidence="3" id="KW-0472">Membrane</keyword>
<evidence type="ECO:0000256" key="2">
    <source>
        <dbReference type="PROSITE-ProRule" id="PRU00169"/>
    </source>
</evidence>